<dbReference type="NCBIfam" id="NF005548">
    <property type="entry name" value="PRK07208.1-4"/>
    <property type="match status" value="1"/>
</dbReference>
<dbReference type="Pfam" id="PF01593">
    <property type="entry name" value="Amino_oxidase"/>
    <property type="match status" value="1"/>
</dbReference>
<reference evidence="3 4" key="1">
    <citation type="submission" date="2016-10" db="EMBL/GenBank/DDBJ databases">
        <authorList>
            <person name="de Groot N.N."/>
        </authorList>
    </citation>
    <scope>NUCLEOTIDE SEQUENCE [LARGE SCALE GENOMIC DNA]</scope>
    <source>
        <strain evidence="3 4">DSM 21039</strain>
    </source>
</reference>
<dbReference type="OrthoDB" id="9769600at2"/>
<feature type="domain" description="Amine oxidase" evidence="2">
    <location>
        <begin position="14"/>
        <end position="445"/>
    </location>
</feature>
<dbReference type="GO" id="GO:0050660">
    <property type="term" value="F:flavin adenine dinucleotide binding"/>
    <property type="evidence" value="ECO:0007669"/>
    <property type="project" value="TreeGrafter"/>
</dbReference>
<feature type="transmembrane region" description="Helical" evidence="1">
    <location>
        <begin position="958"/>
        <end position="980"/>
    </location>
</feature>
<feature type="transmembrane region" description="Helical" evidence="1">
    <location>
        <begin position="717"/>
        <end position="748"/>
    </location>
</feature>
<dbReference type="NCBIfam" id="NF005546">
    <property type="entry name" value="PRK07208.1-2"/>
    <property type="match status" value="1"/>
</dbReference>
<feature type="transmembrane region" description="Helical" evidence="1">
    <location>
        <begin position="644"/>
        <end position="662"/>
    </location>
</feature>
<dbReference type="RefSeq" id="WP_089914941.1">
    <property type="nucleotide sequence ID" value="NZ_FOBB01000004.1"/>
</dbReference>
<feature type="transmembrane region" description="Helical" evidence="1">
    <location>
        <begin position="987"/>
        <end position="1013"/>
    </location>
</feature>
<dbReference type="STRING" id="573321.SAMN04488505_104238"/>
<evidence type="ECO:0000256" key="1">
    <source>
        <dbReference type="SAM" id="Phobius"/>
    </source>
</evidence>
<dbReference type="GO" id="GO:0008767">
    <property type="term" value="F:UDP-galactopyranose mutase activity"/>
    <property type="evidence" value="ECO:0007669"/>
    <property type="project" value="TreeGrafter"/>
</dbReference>
<dbReference type="PANTHER" id="PTHR21197">
    <property type="entry name" value="UDP-GALACTOPYRANOSE MUTASE"/>
    <property type="match status" value="1"/>
</dbReference>
<dbReference type="AlphaFoldDB" id="A0A1H7XY26"/>
<evidence type="ECO:0000313" key="4">
    <source>
        <dbReference type="Proteomes" id="UP000198984"/>
    </source>
</evidence>
<dbReference type="PANTHER" id="PTHR21197:SF0">
    <property type="entry name" value="UDP-GALACTOPYRANOSE MUTASE"/>
    <property type="match status" value="1"/>
</dbReference>
<keyword evidence="1" id="KW-0812">Transmembrane</keyword>
<dbReference type="InterPro" id="IPR002937">
    <property type="entry name" value="Amino_oxidase"/>
</dbReference>
<evidence type="ECO:0000259" key="2">
    <source>
        <dbReference type="Pfam" id="PF01593"/>
    </source>
</evidence>
<dbReference type="InterPro" id="IPR036188">
    <property type="entry name" value="FAD/NAD-bd_sf"/>
</dbReference>
<dbReference type="Gene3D" id="3.50.50.60">
    <property type="entry name" value="FAD/NAD(P)-binding domain"/>
    <property type="match status" value="1"/>
</dbReference>
<accession>A0A1H7XY26</accession>
<feature type="transmembrane region" description="Helical" evidence="1">
    <location>
        <begin position="755"/>
        <end position="773"/>
    </location>
</feature>
<keyword evidence="1" id="KW-1133">Transmembrane helix</keyword>
<feature type="transmembrane region" description="Helical" evidence="1">
    <location>
        <begin position="668"/>
        <end position="686"/>
    </location>
</feature>
<protein>
    <submittedName>
        <fullName evidence="3">Protoporphyrinogen oxidase</fullName>
    </submittedName>
</protein>
<keyword evidence="4" id="KW-1185">Reference proteome</keyword>
<evidence type="ECO:0000313" key="3">
    <source>
        <dbReference type="EMBL" id="SEM38565.1"/>
    </source>
</evidence>
<feature type="transmembrane region" description="Helical" evidence="1">
    <location>
        <begin position="693"/>
        <end position="711"/>
    </location>
</feature>
<dbReference type="GO" id="GO:0016491">
    <property type="term" value="F:oxidoreductase activity"/>
    <property type="evidence" value="ECO:0007669"/>
    <property type="project" value="InterPro"/>
</dbReference>
<organism evidence="3 4">
    <name type="scientific">Chitinophaga rupis</name>
    <dbReference type="NCBI Taxonomy" id="573321"/>
    <lineage>
        <taxon>Bacteria</taxon>
        <taxon>Pseudomonadati</taxon>
        <taxon>Bacteroidota</taxon>
        <taxon>Chitinophagia</taxon>
        <taxon>Chitinophagales</taxon>
        <taxon>Chitinophagaceae</taxon>
        <taxon>Chitinophaga</taxon>
    </lineage>
</organism>
<feature type="transmembrane region" description="Helical" evidence="1">
    <location>
        <begin position="572"/>
        <end position="592"/>
    </location>
</feature>
<sequence length="1048" mass="121054">MSTKKAIIIGAGPAGLTAAYELLQRTDIIPIILEKSGDIGGISKTVNYKGNRIDIGGHRFFSKSDRVMQWWLNIMPLPEEQQDQFTITYQQQSRRVDADNYSQPERTNDPDKVMLVRQRLSRIYFLRKFFTYPIQLSLDTLTKLGVTRTIAIMFSYLAAQLFPRKPEKNLEDFMINRFGKTLYKLFFKDYTEKVWGIPCNVISAEWGAQRIKGVSISKAIQHAVQSATAKKKNTGDLSQKGTETSLIEQFLYPKFGPGQLWEEVARQIEEKGGTILMQHDVKRIYTSSAQNNITAIAAVNQITGETSYLEGDYFFSTMPVQELIGGMDGSIPDDVKHVASGLQYRDFITVGILLKQLSFQDKKTGEWKPLGLKDTWIYIQEKDVTVGRLQIFNNWSPYLVKDPCTSWVGMEFFTNTDEAFWKKTDEEIKQLAIYELEKIGLATSANVLDSTVLRVEKTYPAYFGTYDRFHVIRDFINKFQNLFLVGRNGMHKYNNSDHSMLTAMVAVDNIVAGVTEKENIWSINTEQEYHEEKEKGSETIAQENSIKQEFGLQRSVNSTLKDYIFKNPANKWYMWVAILGILCQWIVFKFFYPYAGFIDGDSYVYLETAFINQDINTYPIGYPRFLRLFSVFSRSDTALVTFQYLLLQLSSLAFTFTLFYYFKPSKPVKILLFTFMLFNPIYLYLSNYVSSDAMFLSLSLIWFTQLFWIIYKPTKRLVIFHAVVLFLAFTVRYNALYYPFIAIIAFLLSKQNIKLKLAGLTVIVILIGGFIQFTSNRYEEVSGKKQFSPFSGWQLANNAMYAYRYVSNKEVKKVPHKFQKLDKMVRDYFDSTKNPLTHPEELVQASTYYMWTSNAPLQLYMEQQLKKDSTKDWVYKWASVAPLYKEYGSYLIQRYPLTFAQYYLLPNAIKYYAPPVEFLDSYNTGRDSVNVIAQHWFGFKSNKIKTHFKDLKVNTLDYYPILVGIMNVVFILGVISFLMLKGHRQSGVFTIGIGMAATLWLINFSFSVFASPIALRFQLFPALVITCFGCLLVEYIWKAANEKTPASH</sequence>
<name>A0A1H7XY26_9BACT</name>
<dbReference type="SUPFAM" id="SSF51971">
    <property type="entry name" value="Nucleotide-binding domain"/>
    <property type="match status" value="1"/>
</dbReference>
<dbReference type="Proteomes" id="UP000198984">
    <property type="component" value="Unassembled WGS sequence"/>
</dbReference>
<dbReference type="EMBL" id="FOBB01000004">
    <property type="protein sequence ID" value="SEM38565.1"/>
    <property type="molecule type" value="Genomic_DNA"/>
</dbReference>
<dbReference type="GO" id="GO:0005829">
    <property type="term" value="C:cytosol"/>
    <property type="evidence" value="ECO:0007669"/>
    <property type="project" value="TreeGrafter"/>
</dbReference>
<feature type="transmembrane region" description="Helical" evidence="1">
    <location>
        <begin position="1019"/>
        <end position="1037"/>
    </location>
</feature>
<gene>
    <name evidence="3" type="ORF">SAMN04488505_104238</name>
</gene>
<proteinExistence type="predicted"/>
<keyword evidence="1" id="KW-0472">Membrane</keyword>